<dbReference type="EMBL" id="CP084930">
    <property type="protein sequence ID" value="USI72012.1"/>
    <property type="molecule type" value="Genomic_DNA"/>
</dbReference>
<dbReference type="RefSeq" id="WP_252165821.1">
    <property type="nucleotide sequence ID" value="NZ_CP084930.1"/>
</dbReference>
<dbReference type="Gene3D" id="1.10.530.10">
    <property type="match status" value="1"/>
</dbReference>
<name>A0ABY4X533_9SPHN</name>
<organism evidence="3 4">
    <name type="scientific">Sphingomonas morindae</name>
    <dbReference type="NCBI Taxonomy" id="1541170"/>
    <lineage>
        <taxon>Bacteria</taxon>
        <taxon>Pseudomonadati</taxon>
        <taxon>Pseudomonadota</taxon>
        <taxon>Alphaproteobacteria</taxon>
        <taxon>Sphingomonadales</taxon>
        <taxon>Sphingomonadaceae</taxon>
        <taxon>Sphingomonas</taxon>
    </lineage>
</organism>
<dbReference type="Proteomes" id="UP001056937">
    <property type="component" value="Chromosome 1"/>
</dbReference>
<keyword evidence="2" id="KW-0732">Signal</keyword>
<feature type="signal peptide" evidence="2">
    <location>
        <begin position="1"/>
        <end position="17"/>
    </location>
</feature>
<dbReference type="InterPro" id="IPR023346">
    <property type="entry name" value="Lysozyme-like_dom_sf"/>
</dbReference>
<dbReference type="SUPFAM" id="SSF53955">
    <property type="entry name" value="Lysozyme-like"/>
    <property type="match status" value="1"/>
</dbReference>
<evidence type="ECO:0000256" key="1">
    <source>
        <dbReference type="SAM" id="MobiDB-lite"/>
    </source>
</evidence>
<proteinExistence type="predicted"/>
<accession>A0ABY4X533</accession>
<feature type="chain" id="PRO_5047154542" evidence="2">
    <location>
        <begin position="18"/>
        <end position="305"/>
    </location>
</feature>
<feature type="region of interest" description="Disordered" evidence="1">
    <location>
        <begin position="74"/>
        <end position="97"/>
    </location>
</feature>
<evidence type="ECO:0000313" key="4">
    <source>
        <dbReference type="Proteomes" id="UP001056937"/>
    </source>
</evidence>
<evidence type="ECO:0000313" key="3">
    <source>
        <dbReference type="EMBL" id="USI72012.1"/>
    </source>
</evidence>
<feature type="compositionally biased region" description="Low complexity" evidence="1">
    <location>
        <begin position="82"/>
        <end position="92"/>
    </location>
</feature>
<evidence type="ECO:0000256" key="2">
    <source>
        <dbReference type="SAM" id="SignalP"/>
    </source>
</evidence>
<sequence length="305" mass="30388">MTIAAAQLRALAPQARAALLLEAARAPLARPLWQAALGEAAPDAPASAIGAAPALAKTGLEALLDLATAAPGLPPPAPAPAPARVASAAPGPLSREDRPAIPEAYAAMVREAAQRTGLPAATLAAIIGAEAGDGAGGWRPLARNPRSSAAGLGQFLAGTWLRVAADPGSWLHRRAAAEGWLTTDGHVRAEARGALLALRYDPRAAIETVADHAVANLAALDSANLAGVAVAARTRAAYLAHQLGARGAIRFLEGGAAPDPGRLLAAQIGPAAAARAIAAAGGAAAAHRAWLLGFCDAHLPPVTRA</sequence>
<gene>
    <name evidence="3" type="ORF">LHA26_11910</name>
</gene>
<keyword evidence="4" id="KW-1185">Reference proteome</keyword>
<protein>
    <submittedName>
        <fullName evidence="3">Peptidoglycan-binding protein</fullName>
    </submittedName>
</protein>
<reference evidence="3" key="1">
    <citation type="journal article" date="2022" name="Toxins">
        <title>Genomic Analysis of Sphingopyxis sp. USTB-05 for Biodegrading Cyanobacterial Hepatotoxins.</title>
        <authorList>
            <person name="Liu C."/>
            <person name="Xu Q."/>
            <person name="Zhao Z."/>
            <person name="Zhang H."/>
            <person name="Liu X."/>
            <person name="Yin C."/>
            <person name="Liu Y."/>
            <person name="Yan H."/>
        </authorList>
    </citation>
    <scope>NUCLEOTIDE SEQUENCE</scope>
    <source>
        <strain evidence="3">NBD5</strain>
    </source>
</reference>